<evidence type="ECO:0000256" key="6">
    <source>
        <dbReference type="ARBA" id="ARBA00022485"/>
    </source>
</evidence>
<evidence type="ECO:0000256" key="9">
    <source>
        <dbReference type="ARBA" id="ARBA00023004"/>
    </source>
</evidence>
<dbReference type="Proteomes" id="UP000663131">
    <property type="component" value="Chromosome 9"/>
</dbReference>
<dbReference type="KEGG" id="bbrx:BRETT_002731"/>
<dbReference type="EMBL" id="CP063137">
    <property type="protein sequence ID" value="QOU22550.1"/>
    <property type="molecule type" value="Genomic_DNA"/>
</dbReference>
<dbReference type="PANTHER" id="PTHR14464">
    <property type="entry name" value="EXONUCLEASE V"/>
    <property type="match status" value="1"/>
</dbReference>
<accession>A0A871RL49</accession>
<evidence type="ECO:0000256" key="4">
    <source>
        <dbReference type="ARBA" id="ARBA00011245"/>
    </source>
</evidence>
<evidence type="ECO:0000256" key="12">
    <source>
        <dbReference type="SAM" id="MobiDB-lite"/>
    </source>
</evidence>
<dbReference type="InterPro" id="IPR019190">
    <property type="entry name" value="EXOV"/>
</dbReference>
<evidence type="ECO:0000256" key="2">
    <source>
        <dbReference type="ARBA" id="ARBA00001966"/>
    </source>
</evidence>
<gene>
    <name evidence="13" type="ORF">BRETT_002731</name>
</gene>
<dbReference type="AlphaFoldDB" id="A0A871RL49"/>
<dbReference type="Pfam" id="PF09810">
    <property type="entry name" value="Exo5"/>
    <property type="match status" value="1"/>
</dbReference>
<dbReference type="GO" id="GO:0005634">
    <property type="term" value="C:nucleus"/>
    <property type="evidence" value="ECO:0007669"/>
    <property type="project" value="TreeGrafter"/>
</dbReference>
<keyword evidence="8" id="KW-0269">Exonuclease</keyword>
<reference evidence="13" key="2">
    <citation type="journal article" name="BMC Genomics">
        <title>New genome assemblies reveal patterns of domestication and adaptation across Brettanomyces (Dekkera) species.</title>
        <authorList>
            <person name="Roach M.J."/>
            <person name="Borneman A.R."/>
        </authorList>
    </citation>
    <scope>NUCLEOTIDE SEQUENCE</scope>
    <source>
        <strain evidence="13">UCD 2041</strain>
    </source>
</reference>
<evidence type="ECO:0000256" key="10">
    <source>
        <dbReference type="ARBA" id="ARBA00023014"/>
    </source>
</evidence>
<comment type="cofactor">
    <cofactor evidence="2">
        <name>[4Fe-4S] cluster</name>
        <dbReference type="ChEBI" id="CHEBI:49883"/>
    </cofactor>
</comment>
<evidence type="ECO:0000256" key="7">
    <source>
        <dbReference type="ARBA" id="ARBA00022722"/>
    </source>
</evidence>
<keyword evidence="8" id="KW-0378">Hydrolase</keyword>
<evidence type="ECO:0000256" key="5">
    <source>
        <dbReference type="ARBA" id="ARBA00013561"/>
    </source>
</evidence>
<keyword evidence="6" id="KW-0004">4Fe-4S</keyword>
<dbReference type="RefSeq" id="XP_041139043.1">
    <property type="nucleotide sequence ID" value="XM_041281252.1"/>
</dbReference>
<protein>
    <recommendedName>
        <fullName evidence="5">Exonuclease V, mitochondrial</fullName>
    </recommendedName>
    <alternativeName>
        <fullName evidence="11">Defects in morphology protein 1</fullName>
    </alternativeName>
</protein>
<keyword evidence="6" id="KW-0479">Metal-binding</keyword>
<evidence type="ECO:0000256" key="8">
    <source>
        <dbReference type="ARBA" id="ARBA00022839"/>
    </source>
</evidence>
<dbReference type="GO" id="GO:0005739">
    <property type="term" value="C:mitochondrion"/>
    <property type="evidence" value="ECO:0007669"/>
    <property type="project" value="TreeGrafter"/>
</dbReference>
<proteinExistence type="inferred from homology"/>
<dbReference type="PANTHER" id="PTHR14464:SF4">
    <property type="entry name" value="EXONUCLEASE V"/>
    <property type="match status" value="1"/>
</dbReference>
<reference evidence="13" key="1">
    <citation type="submission" date="2020-10" db="EMBL/GenBank/DDBJ databases">
        <authorList>
            <person name="Palmer J.M."/>
        </authorList>
    </citation>
    <scope>NUCLEOTIDE SEQUENCE</scope>
    <source>
        <strain evidence="13">UCD 2041</strain>
    </source>
</reference>
<sequence length="664" mass="74954">MLAVRSWAPGSVLCRLKPVVWRRYISESERNFRRVNTCKFDIHICINGQVGSDDFEDGPAVVGGQEFCSESGLHGQSGDVSRKSPDNKIGNGDIVHRQSVEGKNGPIQAQTGLDYAERTRRAIPDEDVVAAILKFVSIDDKSANKKAPALSAKNAESAGEIDDHQFDFLAEKLTGKRGCRILPERFVVAGRMTPYEQFSAVKGENPYEKRHDTRISVTSITPKNWCELQRMFDVYSGVLEKPATAPMIRGSKEHLGYEHHTHPQKQFSLKVNGKKRDVHIEETHTFAEKEKLPLERLGTDDLGDLYTQLDRLGERVDSDTKMLAGKWASSILRFLSLFQFGECREVLVNALYDVKGNKLLDSRGGKPQLPLEPADYIIISGIIDHLKLESGSYEGAFETYQEELKSSITDALDISDLIHQIAKKSRQWADRSDPMIYMTVKDIKTRRTASLPAPQQIQSAISQVGMYRKFLELLSLDPEVTYHMMIANALKRGVDPYAPLPQAVVFPLSLQNNYLIKDFARIKLGKAIGFRPYDQDPFIPRDYSSNVDLTLPEDSEILSVLLGNWKSPPTLAYMAARLAQLYHLMNPFFSSIGSIEYSNKGSIFRQINCRYDEAAINDDIKHGMNLWLGKREPEHPFFAGICKRCVFRKQCEWNLKNNDGKKAS</sequence>
<dbReference type="OrthoDB" id="354769at2759"/>
<dbReference type="GO" id="GO:0036297">
    <property type="term" value="P:interstrand cross-link repair"/>
    <property type="evidence" value="ECO:0007669"/>
    <property type="project" value="TreeGrafter"/>
</dbReference>
<comment type="cofactor">
    <cofactor evidence="1">
        <name>Mg(2+)</name>
        <dbReference type="ChEBI" id="CHEBI:18420"/>
    </cofactor>
</comment>
<evidence type="ECO:0000256" key="3">
    <source>
        <dbReference type="ARBA" id="ARBA00009797"/>
    </source>
</evidence>
<feature type="region of interest" description="Disordered" evidence="12">
    <location>
        <begin position="72"/>
        <end position="109"/>
    </location>
</feature>
<dbReference type="GeneID" id="64574655"/>
<keyword evidence="7" id="KW-0540">Nuclease</keyword>
<name>A0A871RL49_DEKBR</name>
<keyword evidence="10" id="KW-0411">Iron-sulfur</keyword>
<dbReference type="GO" id="GO:0045145">
    <property type="term" value="F:single-stranded DNA 5'-3' DNA exonuclease activity"/>
    <property type="evidence" value="ECO:0007669"/>
    <property type="project" value="InterPro"/>
</dbReference>
<comment type="subunit">
    <text evidence="4">Monomer.</text>
</comment>
<evidence type="ECO:0000313" key="13">
    <source>
        <dbReference type="EMBL" id="QOU22550.1"/>
    </source>
</evidence>
<keyword evidence="9" id="KW-0408">Iron</keyword>
<evidence type="ECO:0000256" key="1">
    <source>
        <dbReference type="ARBA" id="ARBA00001946"/>
    </source>
</evidence>
<evidence type="ECO:0000256" key="11">
    <source>
        <dbReference type="ARBA" id="ARBA00030412"/>
    </source>
</evidence>
<organism evidence="13 14">
    <name type="scientific">Dekkera bruxellensis</name>
    <name type="common">Brettanomyces custersii</name>
    <dbReference type="NCBI Taxonomy" id="5007"/>
    <lineage>
        <taxon>Eukaryota</taxon>
        <taxon>Fungi</taxon>
        <taxon>Dikarya</taxon>
        <taxon>Ascomycota</taxon>
        <taxon>Saccharomycotina</taxon>
        <taxon>Pichiomycetes</taxon>
        <taxon>Pichiales</taxon>
        <taxon>Pichiaceae</taxon>
        <taxon>Brettanomyces</taxon>
    </lineage>
</organism>
<dbReference type="GO" id="GO:0051539">
    <property type="term" value="F:4 iron, 4 sulfur cluster binding"/>
    <property type="evidence" value="ECO:0007669"/>
    <property type="project" value="UniProtKB-KW"/>
</dbReference>
<comment type="similarity">
    <text evidence="3">Belongs to the EXO5 family.</text>
</comment>
<evidence type="ECO:0000313" key="14">
    <source>
        <dbReference type="Proteomes" id="UP000663131"/>
    </source>
</evidence>